<dbReference type="Gene3D" id="3.30.560.10">
    <property type="entry name" value="Glucose Oxidase, domain 3"/>
    <property type="match status" value="1"/>
</dbReference>
<evidence type="ECO:0000256" key="5">
    <source>
        <dbReference type="PIRSR" id="PIRSR000137-2"/>
    </source>
</evidence>
<keyword evidence="4 5" id="KW-0274">FAD</keyword>
<feature type="domain" description="Glucose-methanol-choline oxidoreductase N-terminal" evidence="8">
    <location>
        <begin position="254"/>
        <end position="268"/>
    </location>
</feature>
<dbReference type="InterPro" id="IPR000172">
    <property type="entry name" value="GMC_OxRdtase_N"/>
</dbReference>
<evidence type="ECO:0000259" key="8">
    <source>
        <dbReference type="PROSITE" id="PS00624"/>
    </source>
</evidence>
<comment type="cofactor">
    <cofactor evidence="1 5">
        <name>FAD</name>
        <dbReference type="ChEBI" id="CHEBI:57692"/>
    </cofactor>
</comment>
<gene>
    <name evidence="9" type="ORF">DES47_10276</name>
</gene>
<dbReference type="SUPFAM" id="SSF54373">
    <property type="entry name" value="FAD-linked reductases, C-terminal domain"/>
    <property type="match status" value="1"/>
</dbReference>
<protein>
    <submittedName>
        <fullName evidence="9">Choline dehydrogenase-like flavoprotein</fullName>
    </submittedName>
</protein>
<dbReference type="GO" id="GO:0016614">
    <property type="term" value="F:oxidoreductase activity, acting on CH-OH group of donors"/>
    <property type="evidence" value="ECO:0007669"/>
    <property type="project" value="InterPro"/>
</dbReference>
<proteinExistence type="inferred from homology"/>
<reference evidence="9 10" key="1">
    <citation type="submission" date="2019-03" db="EMBL/GenBank/DDBJ databases">
        <title>Genomic Encyclopedia of Type Strains, Phase IV (KMG-IV): sequencing the most valuable type-strain genomes for metagenomic binning, comparative biology and taxonomic classification.</title>
        <authorList>
            <person name="Goeker M."/>
        </authorList>
    </citation>
    <scope>NUCLEOTIDE SEQUENCE [LARGE SCALE GENOMIC DNA]</scope>
    <source>
        <strain evidence="9 10">DSM 16998</strain>
    </source>
</reference>
<dbReference type="PIRSF" id="PIRSF000137">
    <property type="entry name" value="Alcohol_oxidase"/>
    <property type="match status" value="1"/>
</dbReference>
<dbReference type="InterPro" id="IPR012132">
    <property type="entry name" value="GMC_OxRdtase"/>
</dbReference>
<feature type="binding site" evidence="5">
    <location>
        <position position="218"/>
    </location>
    <ligand>
        <name>FAD</name>
        <dbReference type="ChEBI" id="CHEBI:57692"/>
    </ligand>
</feature>
<dbReference type="AlphaFoldDB" id="A0A4R6QRE0"/>
<dbReference type="RefSeq" id="WP_133699807.1">
    <property type="nucleotide sequence ID" value="NZ_SNXS01000002.1"/>
</dbReference>
<evidence type="ECO:0000256" key="4">
    <source>
        <dbReference type="ARBA" id="ARBA00022827"/>
    </source>
</evidence>
<organism evidence="9 10">
    <name type="scientific">Roseateles toxinivorans</name>
    <dbReference type="NCBI Taxonomy" id="270368"/>
    <lineage>
        <taxon>Bacteria</taxon>
        <taxon>Pseudomonadati</taxon>
        <taxon>Pseudomonadota</taxon>
        <taxon>Betaproteobacteria</taxon>
        <taxon>Burkholderiales</taxon>
        <taxon>Sphaerotilaceae</taxon>
        <taxon>Roseateles</taxon>
    </lineage>
</organism>
<feature type="binding site" evidence="5">
    <location>
        <begin position="91"/>
        <end position="94"/>
    </location>
    <ligand>
        <name>FAD</name>
        <dbReference type="ChEBI" id="CHEBI:57692"/>
    </ligand>
</feature>
<feature type="domain" description="Glucose-methanol-choline oxidoreductase N-terminal" evidence="7">
    <location>
        <begin position="81"/>
        <end position="104"/>
    </location>
</feature>
<name>A0A4R6QRE0_9BURK</name>
<evidence type="ECO:0000313" key="10">
    <source>
        <dbReference type="Proteomes" id="UP000295361"/>
    </source>
</evidence>
<dbReference type="Pfam" id="PF00732">
    <property type="entry name" value="GMC_oxred_N"/>
    <property type="match status" value="1"/>
</dbReference>
<dbReference type="InParanoid" id="A0A4R6QRE0"/>
<accession>A0A4R6QRE0</accession>
<comment type="caution">
    <text evidence="9">The sequence shown here is derived from an EMBL/GenBank/DDBJ whole genome shotgun (WGS) entry which is preliminary data.</text>
</comment>
<dbReference type="PROSITE" id="PS00623">
    <property type="entry name" value="GMC_OXRED_1"/>
    <property type="match status" value="1"/>
</dbReference>
<dbReference type="SUPFAM" id="SSF51905">
    <property type="entry name" value="FAD/NAD(P)-binding domain"/>
    <property type="match status" value="1"/>
</dbReference>
<dbReference type="OrthoDB" id="9785276at2"/>
<evidence type="ECO:0000256" key="1">
    <source>
        <dbReference type="ARBA" id="ARBA00001974"/>
    </source>
</evidence>
<evidence type="ECO:0000256" key="6">
    <source>
        <dbReference type="RuleBase" id="RU003968"/>
    </source>
</evidence>
<dbReference type="Pfam" id="PF05199">
    <property type="entry name" value="GMC_oxred_C"/>
    <property type="match status" value="1"/>
</dbReference>
<dbReference type="Gene3D" id="3.50.50.60">
    <property type="entry name" value="FAD/NAD(P)-binding domain"/>
    <property type="match status" value="1"/>
</dbReference>
<dbReference type="Proteomes" id="UP000295361">
    <property type="component" value="Unassembled WGS sequence"/>
</dbReference>
<dbReference type="PANTHER" id="PTHR11552">
    <property type="entry name" value="GLUCOSE-METHANOL-CHOLINE GMC OXIDOREDUCTASE"/>
    <property type="match status" value="1"/>
</dbReference>
<keyword evidence="3 6" id="KW-0285">Flavoprotein</keyword>
<evidence type="ECO:0000259" key="7">
    <source>
        <dbReference type="PROSITE" id="PS00623"/>
    </source>
</evidence>
<dbReference type="InterPro" id="IPR036188">
    <property type="entry name" value="FAD/NAD-bd_sf"/>
</dbReference>
<dbReference type="EMBL" id="SNXS01000002">
    <property type="protein sequence ID" value="TDP72331.1"/>
    <property type="molecule type" value="Genomic_DNA"/>
</dbReference>
<dbReference type="PANTHER" id="PTHR11552:SF147">
    <property type="entry name" value="CHOLINE DEHYDROGENASE, MITOCHONDRIAL"/>
    <property type="match status" value="1"/>
</dbReference>
<dbReference type="GO" id="GO:0050660">
    <property type="term" value="F:flavin adenine dinucleotide binding"/>
    <property type="evidence" value="ECO:0007669"/>
    <property type="project" value="InterPro"/>
</dbReference>
<dbReference type="InterPro" id="IPR007867">
    <property type="entry name" value="GMC_OxRtase_C"/>
</dbReference>
<sequence length="534" mass="57834">MQEQQFDYVIAGAGSAGCVLAHRLVKAGFSVLLLEAGPKDDSPFIHMPATFVKVIGTERTWLYETEPQPGAQGRVMHVPQGRTLGGGSSVNAMVYTRGTAQDYDDWAALGCSGWDWSQVLPAFRRAEGNQRLAGEFHGTDGPLKVSDTRYRHPLSLAFVRAAQQIGHRYNDDFNGARQAGVGFYQTTTMDGKRASTAATYLAAVLKNPLLTVHTRAHVLKMDVEDGEARGLRWRDSAGTEHLALARREVVLSTGALASPKLLLLSGIGPGAQLQQLGIPVLRDLPGVGENYQDHLEVSVYGRAREPISLLGQDQGLRALRHGLQWTLYKQGLLSSNVVESGGFFDTTGSGRPDVQFHVLPTLVGDVNREPLAGHGLSLNPCFLRPASRGVVRLRNADPMAPIWFDARALSKQQDVDTLVRGVKLARRMLRAPALRAVISAELAPAVQDEVADGLLEAHVRSHAKTVYHPAGTCKMGIDAMAVVSPELKVHGIRRLRVCDASVMPTLISANTNAPTVMIAERCAEIMLNEAVPPR</sequence>
<evidence type="ECO:0000256" key="2">
    <source>
        <dbReference type="ARBA" id="ARBA00010790"/>
    </source>
</evidence>
<evidence type="ECO:0000256" key="3">
    <source>
        <dbReference type="ARBA" id="ARBA00022630"/>
    </source>
</evidence>
<keyword evidence="10" id="KW-1185">Reference proteome</keyword>
<comment type="similarity">
    <text evidence="2 6">Belongs to the GMC oxidoreductase family.</text>
</comment>
<dbReference type="PROSITE" id="PS00624">
    <property type="entry name" value="GMC_OXRED_2"/>
    <property type="match status" value="1"/>
</dbReference>
<evidence type="ECO:0000313" key="9">
    <source>
        <dbReference type="EMBL" id="TDP72331.1"/>
    </source>
</evidence>